<sequence>MGLPHMWCLPATPHFSHNFPHGQTQRREPASKVEDSDHHSPLPTSPFVPSEKEPFFLQSNGQARIPRIPDFERTGLNVCGRMDTLLDKLLLYCFGGTCICVTF</sequence>
<accession>A0ABV0PZ97</accession>
<proteinExistence type="predicted"/>
<comment type="caution">
    <text evidence="2">The sequence shown here is derived from an EMBL/GenBank/DDBJ whole genome shotgun (WGS) entry which is preliminary data.</text>
</comment>
<organism evidence="2 3">
    <name type="scientific">Goodea atripinnis</name>
    <dbReference type="NCBI Taxonomy" id="208336"/>
    <lineage>
        <taxon>Eukaryota</taxon>
        <taxon>Metazoa</taxon>
        <taxon>Chordata</taxon>
        <taxon>Craniata</taxon>
        <taxon>Vertebrata</taxon>
        <taxon>Euteleostomi</taxon>
        <taxon>Actinopterygii</taxon>
        <taxon>Neopterygii</taxon>
        <taxon>Teleostei</taxon>
        <taxon>Neoteleostei</taxon>
        <taxon>Acanthomorphata</taxon>
        <taxon>Ovalentaria</taxon>
        <taxon>Atherinomorphae</taxon>
        <taxon>Cyprinodontiformes</taxon>
        <taxon>Goodeidae</taxon>
        <taxon>Goodea</taxon>
    </lineage>
</organism>
<keyword evidence="3" id="KW-1185">Reference proteome</keyword>
<name>A0ABV0PZ97_9TELE</name>
<protein>
    <submittedName>
        <fullName evidence="2">Uncharacterized protein</fullName>
    </submittedName>
</protein>
<dbReference type="Proteomes" id="UP001476798">
    <property type="component" value="Unassembled WGS sequence"/>
</dbReference>
<evidence type="ECO:0000256" key="1">
    <source>
        <dbReference type="SAM" id="MobiDB-lite"/>
    </source>
</evidence>
<feature type="compositionally biased region" description="Basic and acidic residues" evidence="1">
    <location>
        <begin position="25"/>
        <end position="40"/>
    </location>
</feature>
<evidence type="ECO:0000313" key="3">
    <source>
        <dbReference type="Proteomes" id="UP001476798"/>
    </source>
</evidence>
<feature type="region of interest" description="Disordered" evidence="1">
    <location>
        <begin position="18"/>
        <end position="53"/>
    </location>
</feature>
<evidence type="ECO:0000313" key="2">
    <source>
        <dbReference type="EMBL" id="MEQ2188638.1"/>
    </source>
</evidence>
<gene>
    <name evidence="2" type="ORF">GOODEAATRI_017034</name>
</gene>
<dbReference type="EMBL" id="JAHRIO010091315">
    <property type="protein sequence ID" value="MEQ2188638.1"/>
    <property type="molecule type" value="Genomic_DNA"/>
</dbReference>
<reference evidence="2 3" key="1">
    <citation type="submission" date="2021-06" db="EMBL/GenBank/DDBJ databases">
        <authorList>
            <person name="Palmer J.M."/>
        </authorList>
    </citation>
    <scope>NUCLEOTIDE SEQUENCE [LARGE SCALE GENOMIC DNA]</scope>
    <source>
        <strain evidence="2 3">GA_2019</strain>
        <tissue evidence="2">Muscle</tissue>
    </source>
</reference>